<dbReference type="OrthoDB" id="227596at2"/>
<keyword evidence="9" id="KW-0472">Membrane</keyword>
<evidence type="ECO:0000313" key="11">
    <source>
        <dbReference type="EMBL" id="TDW75393.1"/>
    </source>
</evidence>
<comment type="caution">
    <text evidence="11">The sequence shown here is derived from an EMBL/GenBank/DDBJ whole genome shotgun (WGS) entry which is preliminary data.</text>
</comment>
<evidence type="ECO:0000259" key="10">
    <source>
        <dbReference type="Pfam" id="PF07730"/>
    </source>
</evidence>
<sequence length="387" mass="41672">MDAIQVAPPPPLSHWQSTWRYLFASITGAGFWIATFYNAYGWNFAPYLALDLVLGILSVVLMRWRRRRPLAIALLVSAIGGVSSAASGAVVVTAMSLATRRRWREIVPLAVVGVVASVVYFETQPGQAALPISVLFTVVFVSAVIAAGMYVGARRDLVATLRERADRAEREEGLRVGQAQATERARIAREMHDALAHRLSLVALHAGALEYCRSLSDAEVSKAAAITRKSAYLALQDLHAILGVLRTLETDAPPERPQPTLADLPALVQEAIGSGTRVRLHNQVDNLAGPPEAIGRGAYRMIQESLTNARKHAPDTAVDVTLSGRPGGQLMLEVRNPLRLGATASATPGSGLGLLGLTERADLIGGRLEHMKLNGDFVVRAWLPWPA</sequence>
<dbReference type="EMBL" id="SODP01000001">
    <property type="protein sequence ID" value="TDW75393.1"/>
    <property type="molecule type" value="Genomic_DNA"/>
</dbReference>
<evidence type="ECO:0000256" key="6">
    <source>
        <dbReference type="ARBA" id="ARBA00022777"/>
    </source>
</evidence>
<dbReference type="InterPro" id="IPR036890">
    <property type="entry name" value="HATPase_C_sf"/>
</dbReference>
<protein>
    <recommendedName>
        <fullName evidence="2">histidine kinase</fullName>
        <ecNumber evidence="2">2.7.13.3</ecNumber>
    </recommendedName>
</protein>
<dbReference type="Pfam" id="PF07730">
    <property type="entry name" value="HisKA_3"/>
    <property type="match status" value="1"/>
</dbReference>
<dbReference type="InterPro" id="IPR011712">
    <property type="entry name" value="Sig_transdc_His_kin_sub3_dim/P"/>
</dbReference>
<dbReference type="Gene3D" id="1.20.5.1930">
    <property type="match status" value="1"/>
</dbReference>
<evidence type="ECO:0000256" key="3">
    <source>
        <dbReference type="ARBA" id="ARBA00022553"/>
    </source>
</evidence>
<feature type="transmembrane region" description="Helical" evidence="9">
    <location>
        <begin position="129"/>
        <end position="152"/>
    </location>
</feature>
<keyword evidence="12" id="KW-1185">Reference proteome</keyword>
<evidence type="ECO:0000256" key="7">
    <source>
        <dbReference type="ARBA" id="ARBA00022840"/>
    </source>
</evidence>
<keyword evidence="4" id="KW-0808">Transferase</keyword>
<dbReference type="InterPro" id="IPR050482">
    <property type="entry name" value="Sensor_HK_TwoCompSys"/>
</dbReference>
<organism evidence="11 12">
    <name type="scientific">Kribbella pratensis</name>
    <dbReference type="NCBI Taxonomy" id="2512112"/>
    <lineage>
        <taxon>Bacteria</taxon>
        <taxon>Bacillati</taxon>
        <taxon>Actinomycetota</taxon>
        <taxon>Actinomycetes</taxon>
        <taxon>Propionibacteriales</taxon>
        <taxon>Kribbellaceae</taxon>
        <taxon>Kribbella</taxon>
    </lineage>
</organism>
<evidence type="ECO:0000256" key="1">
    <source>
        <dbReference type="ARBA" id="ARBA00000085"/>
    </source>
</evidence>
<feature type="transmembrane region" description="Helical" evidence="9">
    <location>
        <begin position="70"/>
        <end position="94"/>
    </location>
</feature>
<evidence type="ECO:0000256" key="5">
    <source>
        <dbReference type="ARBA" id="ARBA00022741"/>
    </source>
</evidence>
<feature type="transmembrane region" description="Helical" evidence="9">
    <location>
        <begin position="106"/>
        <end position="123"/>
    </location>
</feature>
<reference evidence="11 12" key="1">
    <citation type="submission" date="2019-03" db="EMBL/GenBank/DDBJ databases">
        <title>Genomic Encyclopedia of Type Strains, Phase III (KMG-III): the genomes of soil and plant-associated and newly described type strains.</title>
        <authorList>
            <person name="Whitman W."/>
        </authorList>
    </citation>
    <scope>NUCLEOTIDE SEQUENCE [LARGE SCALE GENOMIC DNA]</scope>
    <source>
        <strain evidence="11 12">VKM Ac-2573</strain>
    </source>
</reference>
<evidence type="ECO:0000313" key="12">
    <source>
        <dbReference type="Proteomes" id="UP000295146"/>
    </source>
</evidence>
<keyword evidence="6 11" id="KW-0418">Kinase</keyword>
<proteinExistence type="predicted"/>
<name>A0A4R8CKE9_9ACTN</name>
<evidence type="ECO:0000256" key="2">
    <source>
        <dbReference type="ARBA" id="ARBA00012438"/>
    </source>
</evidence>
<evidence type="ECO:0000256" key="9">
    <source>
        <dbReference type="SAM" id="Phobius"/>
    </source>
</evidence>
<keyword evidence="9" id="KW-1133">Transmembrane helix</keyword>
<feature type="transmembrane region" description="Helical" evidence="9">
    <location>
        <begin position="44"/>
        <end position="64"/>
    </location>
</feature>
<keyword evidence="7" id="KW-0067">ATP-binding</keyword>
<dbReference type="PANTHER" id="PTHR24421:SF10">
    <property type="entry name" value="NITRATE_NITRITE SENSOR PROTEIN NARQ"/>
    <property type="match status" value="1"/>
</dbReference>
<dbReference type="GO" id="GO:0046983">
    <property type="term" value="F:protein dimerization activity"/>
    <property type="evidence" value="ECO:0007669"/>
    <property type="project" value="InterPro"/>
</dbReference>
<dbReference type="RefSeq" id="WP_134097557.1">
    <property type="nucleotide sequence ID" value="NZ_SODP01000001.1"/>
</dbReference>
<dbReference type="Proteomes" id="UP000295146">
    <property type="component" value="Unassembled WGS sequence"/>
</dbReference>
<comment type="catalytic activity">
    <reaction evidence="1">
        <text>ATP + protein L-histidine = ADP + protein N-phospho-L-histidine.</text>
        <dbReference type="EC" id="2.7.13.3"/>
    </reaction>
</comment>
<dbReference type="GO" id="GO:0005524">
    <property type="term" value="F:ATP binding"/>
    <property type="evidence" value="ECO:0007669"/>
    <property type="project" value="UniProtKB-KW"/>
</dbReference>
<keyword evidence="8" id="KW-0902">Two-component regulatory system</keyword>
<gene>
    <name evidence="11" type="ORF">EV653_0520</name>
</gene>
<dbReference type="AlphaFoldDB" id="A0A4R8CKE9"/>
<dbReference type="GO" id="GO:0016020">
    <property type="term" value="C:membrane"/>
    <property type="evidence" value="ECO:0007669"/>
    <property type="project" value="InterPro"/>
</dbReference>
<evidence type="ECO:0000256" key="8">
    <source>
        <dbReference type="ARBA" id="ARBA00023012"/>
    </source>
</evidence>
<dbReference type="SUPFAM" id="SSF55874">
    <property type="entry name" value="ATPase domain of HSP90 chaperone/DNA topoisomerase II/histidine kinase"/>
    <property type="match status" value="1"/>
</dbReference>
<dbReference type="PANTHER" id="PTHR24421">
    <property type="entry name" value="NITRATE/NITRITE SENSOR PROTEIN NARX-RELATED"/>
    <property type="match status" value="1"/>
</dbReference>
<accession>A0A4R8CKE9</accession>
<keyword evidence="9" id="KW-0812">Transmembrane</keyword>
<feature type="domain" description="Signal transduction histidine kinase subgroup 3 dimerisation and phosphoacceptor" evidence="10">
    <location>
        <begin position="183"/>
        <end position="247"/>
    </location>
</feature>
<keyword evidence="3" id="KW-0597">Phosphoprotein</keyword>
<evidence type="ECO:0000256" key="4">
    <source>
        <dbReference type="ARBA" id="ARBA00022679"/>
    </source>
</evidence>
<dbReference type="EC" id="2.7.13.3" evidence="2"/>
<feature type="transmembrane region" description="Helical" evidence="9">
    <location>
        <begin position="18"/>
        <end position="37"/>
    </location>
</feature>
<dbReference type="GO" id="GO:0000155">
    <property type="term" value="F:phosphorelay sensor kinase activity"/>
    <property type="evidence" value="ECO:0007669"/>
    <property type="project" value="InterPro"/>
</dbReference>
<dbReference type="Gene3D" id="3.30.565.10">
    <property type="entry name" value="Histidine kinase-like ATPase, C-terminal domain"/>
    <property type="match status" value="1"/>
</dbReference>
<keyword evidence="5" id="KW-0547">Nucleotide-binding</keyword>